<reference evidence="1" key="1">
    <citation type="submission" date="2016-02" db="EMBL/GenBank/DDBJ databases">
        <title>Halorhodospira halochloris DSM-1059 complete genome, version 2.</title>
        <authorList>
            <person name="Tsukatani Y."/>
        </authorList>
    </citation>
    <scope>NUCLEOTIDE SEQUENCE</scope>
    <source>
        <strain evidence="1">DSM 1059</strain>
    </source>
</reference>
<dbReference type="Proteomes" id="UP000218890">
    <property type="component" value="Chromosome"/>
</dbReference>
<dbReference type="SUPFAM" id="SSF52413">
    <property type="entry name" value="UDP-glucose/GDP-mannose dehydrogenase C-terminal domain"/>
    <property type="match status" value="1"/>
</dbReference>
<evidence type="ECO:0000313" key="2">
    <source>
        <dbReference type="Proteomes" id="UP000218890"/>
    </source>
</evidence>
<name>A0A0X8X8P8_HALHR</name>
<dbReference type="AlphaFoldDB" id="A0A0X8X8P8"/>
<sequence length="118" mass="13594">MRSQCLIRRRKASPDRDIFYDCLQADGARLTLHDPYVPYWPEKEREVHQDLQAALAEHPQVVAISTGHQLYKRPETIDALMALEGLFIYDTIGVLSAEQIVRLRERHTVKVLGRGDLL</sequence>
<dbReference type="EMBL" id="AP017372">
    <property type="protein sequence ID" value="BAU57077.2"/>
    <property type="molecule type" value="Genomic_DNA"/>
</dbReference>
<protein>
    <submittedName>
        <fullName evidence="1">UDP-glucose dehydrogenase</fullName>
    </submittedName>
</protein>
<keyword evidence="2" id="KW-1185">Reference proteome</keyword>
<dbReference type="InterPro" id="IPR036220">
    <property type="entry name" value="UDP-Glc/GDP-Man_DH_C_sf"/>
</dbReference>
<proteinExistence type="predicted"/>
<dbReference type="Gene3D" id="3.40.50.720">
    <property type="entry name" value="NAD(P)-binding Rossmann-like Domain"/>
    <property type="match status" value="1"/>
</dbReference>
<gene>
    <name evidence="1" type="ORF">HH1059_04040</name>
</gene>
<evidence type="ECO:0000313" key="1">
    <source>
        <dbReference type="EMBL" id="BAU57077.2"/>
    </source>
</evidence>
<dbReference type="KEGG" id="hhk:HH1059_04040"/>
<dbReference type="OrthoDB" id="9803238at2"/>
<accession>A0A0X8X8P8</accession>
<organism evidence="1 2">
    <name type="scientific">Halorhodospira halochloris</name>
    <name type="common">Ectothiorhodospira halochloris</name>
    <dbReference type="NCBI Taxonomy" id="1052"/>
    <lineage>
        <taxon>Bacteria</taxon>
        <taxon>Pseudomonadati</taxon>
        <taxon>Pseudomonadota</taxon>
        <taxon>Gammaproteobacteria</taxon>
        <taxon>Chromatiales</taxon>
        <taxon>Ectothiorhodospiraceae</taxon>
        <taxon>Halorhodospira</taxon>
    </lineage>
</organism>